<dbReference type="Proteomes" id="UP000050297">
    <property type="component" value="Unassembled WGS sequence"/>
</dbReference>
<gene>
    <name evidence="1" type="ORF">ALO91_05882</name>
</gene>
<reference evidence="1 2" key="1">
    <citation type="submission" date="2015-09" db="EMBL/GenBank/DDBJ databases">
        <title>Genome announcement of multiple Pseudomonas syringae strains.</title>
        <authorList>
            <person name="Thakur S."/>
            <person name="Wang P.W."/>
            <person name="Gong Y."/>
            <person name="Weir B.S."/>
            <person name="Guttman D.S."/>
        </authorList>
    </citation>
    <scope>NUCLEOTIDE SEQUENCE [LARGE SCALE GENOMIC DNA]</scope>
    <source>
        <strain evidence="1 2">ICMP2802</strain>
    </source>
</reference>
<proteinExistence type="predicted"/>
<comment type="caution">
    <text evidence="1">The sequence shown here is derived from an EMBL/GenBank/DDBJ whole genome shotgun (WGS) entry which is preliminary data.</text>
</comment>
<organism evidence="1 2">
    <name type="scientific">Pseudomonas syringae pv. aceris</name>
    <dbReference type="NCBI Taxonomy" id="199198"/>
    <lineage>
        <taxon>Bacteria</taxon>
        <taxon>Pseudomonadati</taxon>
        <taxon>Pseudomonadota</taxon>
        <taxon>Gammaproteobacteria</taxon>
        <taxon>Pseudomonadales</taxon>
        <taxon>Pseudomonadaceae</taxon>
        <taxon>Pseudomonas</taxon>
        <taxon>Pseudomonas syringae</taxon>
    </lineage>
</organism>
<dbReference type="AlphaFoldDB" id="A0A0P9H9Q8"/>
<evidence type="ECO:0000313" key="2">
    <source>
        <dbReference type="Proteomes" id="UP000050297"/>
    </source>
</evidence>
<accession>A0A0P9H9Q8</accession>
<dbReference type="EMBL" id="LJPM01000521">
    <property type="protein sequence ID" value="KPW11613.1"/>
    <property type="molecule type" value="Genomic_DNA"/>
</dbReference>
<evidence type="ECO:0000313" key="1">
    <source>
        <dbReference type="EMBL" id="KPW11613.1"/>
    </source>
</evidence>
<name>A0A0P9H9Q8_PSESX</name>
<sequence length="360" mass="40250">MDFVVIEVLKGQAIAGQQTRNGVDRRHQQPFCTVDEIHRCGLAITPVGQHRQAPLASPFLAGQQHHRCAIGQRCRIARRQGALGAALERGLEAGELFKRQVRTQVVVTDQPQIRRHQIILPALGVGRGHFQMALERQLILRPALYAPGLRHQLAMLAHRQARAWLAVTRQLRFEVVWTQLHQSLELVTGRLAAVYLQQDLAQPLVDADRGIGRGVHATGNAALDLPQSDLVGHQQRRFQPRTARLLNVVSRGLCREPRAEHAFAGQVEVSGVLEHRARHHLAHAQPVQIEALDQPFQSSREHVLIAGLGIRAIGARERNAVTADDGDPTRMRHGKLPFFKRMNEPCRSQEQTSCHRGPFL</sequence>
<protein>
    <submittedName>
        <fullName evidence="1">Uncharacterized protein</fullName>
    </submittedName>
</protein>